<dbReference type="Pfam" id="PF01343">
    <property type="entry name" value="Peptidase_S49"/>
    <property type="match status" value="1"/>
</dbReference>
<dbReference type="PANTHER" id="PTHR42987">
    <property type="entry name" value="PEPTIDASE S49"/>
    <property type="match status" value="1"/>
</dbReference>
<evidence type="ECO:0000256" key="4">
    <source>
        <dbReference type="ARBA" id="ARBA00022825"/>
    </source>
</evidence>
<keyword evidence="3" id="KW-0378">Hydrolase</keyword>
<dbReference type="GO" id="GO:0008236">
    <property type="term" value="F:serine-type peptidase activity"/>
    <property type="evidence" value="ECO:0007669"/>
    <property type="project" value="UniProtKB-KW"/>
</dbReference>
<proteinExistence type="inferred from homology"/>
<evidence type="ECO:0000256" key="2">
    <source>
        <dbReference type="ARBA" id="ARBA00022670"/>
    </source>
</evidence>
<dbReference type="Gene3D" id="6.20.330.10">
    <property type="match status" value="1"/>
</dbReference>
<comment type="similarity">
    <text evidence="1">Belongs to the peptidase S49 family.</text>
</comment>
<dbReference type="Proteomes" id="UP000032679">
    <property type="component" value="Unassembled WGS sequence"/>
</dbReference>
<organism evidence="6 7">
    <name type="scientific">Tanticharoenia sakaeratensis NBRC 103193</name>
    <dbReference type="NCBI Taxonomy" id="1231623"/>
    <lineage>
        <taxon>Bacteria</taxon>
        <taxon>Pseudomonadati</taxon>
        <taxon>Pseudomonadota</taxon>
        <taxon>Alphaproteobacteria</taxon>
        <taxon>Acetobacterales</taxon>
        <taxon>Acetobacteraceae</taxon>
        <taxon>Tanticharoenia</taxon>
    </lineage>
</organism>
<accession>A0A0D6MNS7</accession>
<evidence type="ECO:0000313" key="6">
    <source>
        <dbReference type="EMBL" id="GAN55106.1"/>
    </source>
</evidence>
<reference evidence="6 7" key="1">
    <citation type="submission" date="2012-10" db="EMBL/GenBank/DDBJ databases">
        <title>Genome sequencing of Tanticharoenia sakaeratensis NBRC 103193.</title>
        <authorList>
            <person name="Azuma Y."/>
            <person name="Hadano H."/>
            <person name="Hirakawa H."/>
            <person name="Matsushita K."/>
        </authorList>
    </citation>
    <scope>NUCLEOTIDE SEQUENCE [LARGE SCALE GENOMIC DNA]</scope>
    <source>
        <strain evidence="6 7">NBRC 103193</strain>
    </source>
</reference>
<dbReference type="InterPro" id="IPR047272">
    <property type="entry name" value="S49_SppA_C"/>
</dbReference>
<dbReference type="InterPro" id="IPR004635">
    <property type="entry name" value="Pept_S49_SppA"/>
</dbReference>
<dbReference type="GO" id="GO:0006508">
    <property type="term" value="P:proteolysis"/>
    <property type="evidence" value="ECO:0007669"/>
    <property type="project" value="UniProtKB-KW"/>
</dbReference>
<dbReference type="Gene3D" id="3.90.226.10">
    <property type="entry name" value="2-enoyl-CoA Hydratase, Chain A, domain 1"/>
    <property type="match status" value="1"/>
</dbReference>
<evidence type="ECO:0000256" key="3">
    <source>
        <dbReference type="ARBA" id="ARBA00022801"/>
    </source>
</evidence>
<dbReference type="EMBL" id="BALE01000038">
    <property type="protein sequence ID" value="GAN55106.1"/>
    <property type="molecule type" value="Genomic_DNA"/>
</dbReference>
<evidence type="ECO:0000256" key="1">
    <source>
        <dbReference type="ARBA" id="ARBA00008683"/>
    </source>
</evidence>
<name>A0A0D6MNS7_9PROT</name>
<feature type="domain" description="Peptidase S49" evidence="5">
    <location>
        <begin position="15"/>
        <end position="162"/>
    </location>
</feature>
<dbReference type="CDD" id="cd07023">
    <property type="entry name" value="S49_Sppa_N_C"/>
    <property type="match status" value="1"/>
</dbReference>
<dbReference type="NCBIfam" id="TIGR00706">
    <property type="entry name" value="SppA_dom"/>
    <property type="match status" value="1"/>
</dbReference>
<dbReference type="AlphaFoldDB" id="A0A0D6MNS7"/>
<keyword evidence="4" id="KW-0720">Serine protease</keyword>
<dbReference type="PANTHER" id="PTHR42987:SF6">
    <property type="entry name" value="PROTEINASE IV"/>
    <property type="match status" value="1"/>
</dbReference>
<evidence type="ECO:0000313" key="7">
    <source>
        <dbReference type="Proteomes" id="UP000032679"/>
    </source>
</evidence>
<dbReference type="SUPFAM" id="SSF52096">
    <property type="entry name" value="ClpP/crotonase"/>
    <property type="match status" value="1"/>
</dbReference>
<dbReference type="InterPro" id="IPR029045">
    <property type="entry name" value="ClpP/crotonase-like_dom_sf"/>
</dbReference>
<keyword evidence="2" id="KW-0645">Protease</keyword>
<gene>
    <name evidence="6" type="ORF">Tasa_038_087</name>
</gene>
<sequence>MTGGEALHDAIVRFAARKPVVVSMGGLAASAGYMIAVPAARIFAMPSTLTGSIGVIMESPEFSGLLGKLGVSVDTIVSGPLKGQPSPTAPLTPEGREMLQGVVNDLFGQFVSMVAQGRHMTADHVRSLADGRPYTGQQALALGLVDQIGTEADATAWLRKRLGASDMHAMPVSPLLRPDGLRPWYRRLAPRNIVTVLPGSQALASARAWLGLDGPVAILQP</sequence>
<keyword evidence="7" id="KW-1185">Reference proteome</keyword>
<comment type="caution">
    <text evidence="6">The sequence shown here is derived from an EMBL/GenBank/DDBJ whole genome shotgun (WGS) entry which is preliminary data.</text>
</comment>
<evidence type="ECO:0000259" key="5">
    <source>
        <dbReference type="Pfam" id="PF01343"/>
    </source>
</evidence>
<protein>
    <submittedName>
        <fullName evidence="6">Peptidase</fullName>
    </submittedName>
</protein>
<dbReference type="STRING" id="1231623.Tasa_038_087"/>
<dbReference type="InterPro" id="IPR002142">
    <property type="entry name" value="Peptidase_S49"/>
</dbReference>